<protein>
    <submittedName>
        <fullName evidence="2">RNA ligase family protein</fullName>
    </submittedName>
</protein>
<organism evidence="2 3">
    <name type="scientific">Haloarcula terrestris</name>
    <dbReference type="NCBI Taxonomy" id="2950533"/>
    <lineage>
        <taxon>Archaea</taxon>
        <taxon>Methanobacteriati</taxon>
        <taxon>Methanobacteriota</taxon>
        <taxon>Stenosarchaea group</taxon>
        <taxon>Halobacteria</taxon>
        <taxon>Halobacteriales</taxon>
        <taxon>Haloarculaceae</taxon>
        <taxon>Haloarcula</taxon>
    </lineage>
</organism>
<dbReference type="Pfam" id="PF09414">
    <property type="entry name" value="RNA_ligase"/>
    <property type="match status" value="1"/>
</dbReference>
<gene>
    <name evidence="2" type="ORF">NDI54_06335</name>
</gene>
<keyword evidence="2" id="KW-0436">Ligase</keyword>
<dbReference type="SUPFAM" id="SSF56091">
    <property type="entry name" value="DNA ligase/mRNA capping enzyme, catalytic domain"/>
    <property type="match status" value="1"/>
</dbReference>
<dbReference type="Proteomes" id="UP001253439">
    <property type="component" value="Unassembled WGS sequence"/>
</dbReference>
<evidence type="ECO:0000313" key="2">
    <source>
        <dbReference type="EMBL" id="MDS0220962.1"/>
    </source>
</evidence>
<evidence type="ECO:0000313" key="3">
    <source>
        <dbReference type="Proteomes" id="UP001253439"/>
    </source>
</evidence>
<reference evidence="2 3" key="1">
    <citation type="submission" date="2022-06" db="EMBL/GenBank/DDBJ databases">
        <title>Haloarcula sp. a new haloarchaeum isolate from saline soil.</title>
        <authorList>
            <person name="Strakova D."/>
            <person name="Galisteo C."/>
            <person name="Sanchez-Porro C."/>
            <person name="Ventosa A."/>
        </authorList>
    </citation>
    <scope>NUCLEOTIDE SEQUENCE [LARGE SCALE GENOMIC DNA]</scope>
    <source>
        <strain evidence="2 3">S1AR25-5A</strain>
    </source>
</reference>
<name>A0AAE4EVU5_9EURY</name>
<dbReference type="InterPro" id="IPR021122">
    <property type="entry name" value="RNA_ligase_dom_REL/Rnl2"/>
</dbReference>
<comment type="caution">
    <text evidence="2">The sequence shown here is derived from an EMBL/GenBank/DDBJ whole genome shotgun (WGS) entry which is preliminary data.</text>
</comment>
<feature type="domain" description="RNA ligase" evidence="1">
    <location>
        <begin position="22"/>
        <end position="182"/>
    </location>
</feature>
<dbReference type="AlphaFoldDB" id="A0AAE4EVU5"/>
<dbReference type="GO" id="GO:0016874">
    <property type="term" value="F:ligase activity"/>
    <property type="evidence" value="ECO:0007669"/>
    <property type="project" value="UniProtKB-KW"/>
</dbReference>
<sequence length="281" mass="32688">MKQFPSIPRVDDAPDDLFEEGHLWILEKVDGANMRFQLQQSGLVRFGDRSRVYDDPDSVPDPYHHAIRYVRETLDRDALRRAVDDVEAYVFFGEAMHHHTIDYDWERTPSFLSFDIWSAADDRFLSPDVVEGIFDRLGLQPVNAVERERRAQEFDPASYEIPQSAWYDGPAEGVVIRNKRGSRAKLLHPDFREVDETIPADADPTALARRYATQQRFRKVATKLEDHEQAVTVETLYERTIEDIVREEHKQLYHGSNPVDMQTFRSEVAALTRAFLDESYE</sequence>
<dbReference type="EMBL" id="JAMQOM010000002">
    <property type="protein sequence ID" value="MDS0220962.1"/>
    <property type="molecule type" value="Genomic_DNA"/>
</dbReference>
<dbReference type="Gene3D" id="3.30.470.30">
    <property type="entry name" value="DNA ligase/mRNA capping enzyme"/>
    <property type="match status" value="1"/>
</dbReference>
<keyword evidence="3" id="KW-1185">Reference proteome</keyword>
<accession>A0AAE4EVU5</accession>
<proteinExistence type="predicted"/>
<evidence type="ECO:0000259" key="1">
    <source>
        <dbReference type="Pfam" id="PF09414"/>
    </source>
</evidence>
<dbReference type="RefSeq" id="WP_310895622.1">
    <property type="nucleotide sequence ID" value="NZ_JAMQOM010000002.1"/>
</dbReference>